<evidence type="ECO:0000313" key="14">
    <source>
        <dbReference type="Proteomes" id="UP000712673"/>
    </source>
</evidence>
<dbReference type="InterPro" id="IPR055344">
    <property type="entry name" value="SecD_SecF_C_bact"/>
</dbReference>
<organism evidence="13 14">
    <name type="scientific">Tectimicrobiota bacterium</name>
    <dbReference type="NCBI Taxonomy" id="2528274"/>
    <lineage>
        <taxon>Bacteria</taxon>
        <taxon>Pseudomonadati</taxon>
        <taxon>Nitrospinota/Tectimicrobiota group</taxon>
        <taxon>Candidatus Tectimicrobiota</taxon>
    </lineage>
</organism>
<dbReference type="Gene3D" id="3.30.1360.200">
    <property type="match status" value="1"/>
</dbReference>
<dbReference type="GO" id="GO:0065002">
    <property type="term" value="P:intracellular protein transmembrane transport"/>
    <property type="evidence" value="ECO:0007669"/>
    <property type="project" value="UniProtKB-UniRule"/>
</dbReference>
<evidence type="ECO:0000256" key="5">
    <source>
        <dbReference type="ARBA" id="ARBA00022927"/>
    </source>
</evidence>
<dbReference type="NCBIfam" id="TIGR01129">
    <property type="entry name" value="secD"/>
    <property type="match status" value="1"/>
</dbReference>
<dbReference type="PANTHER" id="PTHR30081">
    <property type="entry name" value="PROTEIN-EXPORT MEMBRANE PROTEIN SEC"/>
    <property type="match status" value="1"/>
</dbReference>
<feature type="transmembrane region" description="Helical" evidence="9">
    <location>
        <begin position="376"/>
        <end position="398"/>
    </location>
</feature>
<dbReference type="GO" id="GO:0043952">
    <property type="term" value="P:protein transport by the Sec complex"/>
    <property type="evidence" value="ECO:0007669"/>
    <property type="project" value="UniProtKB-UniRule"/>
</dbReference>
<feature type="domain" description="Protein export membrane protein SecD/SecF C-terminal" evidence="10">
    <location>
        <begin position="333"/>
        <end position="504"/>
    </location>
</feature>
<evidence type="ECO:0000256" key="8">
    <source>
        <dbReference type="ARBA" id="ARBA00023136"/>
    </source>
</evidence>
<feature type="transmembrane region" description="Helical" evidence="9">
    <location>
        <begin position="404"/>
        <end position="425"/>
    </location>
</feature>
<feature type="transmembrane region" description="Helical" evidence="9">
    <location>
        <begin position="446"/>
        <end position="471"/>
    </location>
</feature>
<dbReference type="HAMAP" id="MF_01463_B">
    <property type="entry name" value="SecD_B"/>
    <property type="match status" value="1"/>
</dbReference>
<feature type="domain" description="Protein translocase subunit SecDF P1" evidence="11">
    <location>
        <begin position="136"/>
        <end position="194"/>
    </location>
</feature>
<evidence type="ECO:0000256" key="9">
    <source>
        <dbReference type="HAMAP-Rule" id="MF_01463"/>
    </source>
</evidence>
<evidence type="ECO:0000256" key="3">
    <source>
        <dbReference type="ARBA" id="ARBA00022475"/>
    </source>
</evidence>
<dbReference type="GO" id="GO:0005886">
    <property type="term" value="C:plasma membrane"/>
    <property type="evidence" value="ECO:0007669"/>
    <property type="project" value="UniProtKB-SubCell"/>
</dbReference>
<dbReference type="Gene3D" id="3.30.70.3400">
    <property type="match status" value="2"/>
</dbReference>
<dbReference type="AlphaFoldDB" id="A0A938B181"/>
<keyword evidence="7 9" id="KW-0811">Translocation</keyword>
<comment type="caution">
    <text evidence="13">The sequence shown here is derived from an EMBL/GenBank/DDBJ whole genome shotgun (WGS) entry which is preliminary data.</text>
</comment>
<evidence type="ECO:0000256" key="7">
    <source>
        <dbReference type="ARBA" id="ARBA00023010"/>
    </source>
</evidence>
<evidence type="ECO:0000256" key="1">
    <source>
        <dbReference type="ARBA" id="ARBA00004651"/>
    </source>
</evidence>
<keyword evidence="6 9" id="KW-1133">Transmembrane helix</keyword>
<evidence type="ECO:0000259" key="11">
    <source>
        <dbReference type="Pfam" id="PF21760"/>
    </source>
</evidence>
<evidence type="ECO:0000259" key="12">
    <source>
        <dbReference type="Pfam" id="PF22599"/>
    </source>
</evidence>
<dbReference type="InterPro" id="IPR048631">
    <property type="entry name" value="SecD_1st"/>
</dbReference>
<dbReference type="InterPro" id="IPR022813">
    <property type="entry name" value="SecD/SecF_arch_bac"/>
</dbReference>
<keyword evidence="3 9" id="KW-1003">Cell membrane</keyword>
<dbReference type="Pfam" id="PF02355">
    <property type="entry name" value="SecD_SecF_C"/>
    <property type="match status" value="1"/>
</dbReference>
<dbReference type="Pfam" id="PF21760">
    <property type="entry name" value="SecD_1st"/>
    <property type="match status" value="1"/>
</dbReference>
<keyword evidence="8 9" id="KW-0472">Membrane</keyword>
<protein>
    <recommendedName>
        <fullName evidence="9">Protein translocase subunit SecD</fullName>
    </recommendedName>
</protein>
<dbReference type="Gene3D" id="1.20.1640.10">
    <property type="entry name" value="Multidrug efflux transporter AcrB transmembrane domain"/>
    <property type="match status" value="1"/>
</dbReference>
<comment type="subunit">
    <text evidence="9">Forms a complex with SecF. Part of the essential Sec protein translocation apparatus which comprises SecA, SecYEG and auxiliary proteins SecDF. Other proteins may also be involved.</text>
</comment>
<evidence type="ECO:0000256" key="4">
    <source>
        <dbReference type="ARBA" id="ARBA00022692"/>
    </source>
</evidence>
<feature type="domain" description="SecDF P1 head subdomain" evidence="12">
    <location>
        <begin position="228"/>
        <end position="330"/>
    </location>
</feature>
<dbReference type="PANTHER" id="PTHR30081:SF1">
    <property type="entry name" value="PROTEIN TRANSLOCASE SUBUNIT SECD"/>
    <property type="match status" value="1"/>
</dbReference>
<dbReference type="InterPro" id="IPR048634">
    <property type="entry name" value="SecD_SecF_C"/>
</dbReference>
<feature type="transmembrane region" description="Helical" evidence="9">
    <location>
        <begin position="477"/>
        <end position="496"/>
    </location>
</feature>
<keyword evidence="4 9" id="KW-0812">Transmembrane</keyword>
<gene>
    <name evidence="9 13" type="primary">secD</name>
    <name evidence="13" type="ORF">FJZ47_03190</name>
</gene>
<evidence type="ECO:0000256" key="2">
    <source>
        <dbReference type="ARBA" id="ARBA00022448"/>
    </source>
</evidence>
<name>A0A938B181_UNCTE</name>
<comment type="subcellular location">
    <subcellularLocation>
        <location evidence="1 9">Cell membrane</location>
        <topology evidence="1 9">Multi-pass membrane protein</topology>
    </subcellularLocation>
</comment>
<dbReference type="GO" id="GO:0006605">
    <property type="term" value="P:protein targeting"/>
    <property type="evidence" value="ECO:0007669"/>
    <property type="project" value="UniProtKB-UniRule"/>
</dbReference>
<dbReference type="SUPFAM" id="SSF82866">
    <property type="entry name" value="Multidrug efflux transporter AcrB transmembrane domain"/>
    <property type="match status" value="1"/>
</dbReference>
<dbReference type="GO" id="GO:0015450">
    <property type="term" value="F:protein-transporting ATPase activity"/>
    <property type="evidence" value="ECO:0007669"/>
    <property type="project" value="InterPro"/>
</dbReference>
<dbReference type="NCBIfam" id="TIGR00916">
    <property type="entry name" value="2A0604s01"/>
    <property type="match status" value="1"/>
</dbReference>
<dbReference type="EMBL" id="VGLS01000056">
    <property type="protein sequence ID" value="MBM3222796.1"/>
    <property type="molecule type" value="Genomic_DNA"/>
</dbReference>
<evidence type="ECO:0000256" key="6">
    <source>
        <dbReference type="ARBA" id="ARBA00022989"/>
    </source>
</evidence>
<comment type="similarity">
    <text evidence="9">Belongs to the SecD/SecF family. SecD subfamily.</text>
</comment>
<dbReference type="FunFam" id="1.20.1640.10:FF:000004">
    <property type="entry name" value="Protein translocase subunit SecD"/>
    <property type="match status" value="1"/>
</dbReference>
<reference evidence="13" key="1">
    <citation type="submission" date="2019-03" db="EMBL/GenBank/DDBJ databases">
        <title>Lake Tanganyika Metagenome-Assembled Genomes (MAGs).</title>
        <authorList>
            <person name="Tran P."/>
        </authorList>
    </citation>
    <scope>NUCLEOTIDE SEQUENCE</scope>
    <source>
        <strain evidence="13">K_DeepCast_65m_m2_066</strain>
    </source>
</reference>
<comment type="function">
    <text evidence="9">Part of the Sec protein translocase complex. Interacts with the SecYEG preprotein conducting channel. SecDF uses the proton motive force (PMF) to complete protein translocation after the ATP-dependent function of SecA.</text>
</comment>
<dbReference type="InterPro" id="IPR054384">
    <property type="entry name" value="SecDF_P1_head"/>
</dbReference>
<dbReference type="InterPro" id="IPR005791">
    <property type="entry name" value="SecD"/>
</dbReference>
<comment type="caution">
    <text evidence="9">Lacks conserved residue(s) required for the propagation of feature annotation.</text>
</comment>
<proteinExistence type="inferred from homology"/>
<accession>A0A938B181</accession>
<dbReference type="Pfam" id="PF22599">
    <property type="entry name" value="SecDF_P1_head"/>
    <property type="match status" value="1"/>
</dbReference>
<sequence>MGRDLLLKHGLIVAVVLASVLFAVPPQDKIHLGLDLQGGLHLVLEVQVEKAIERAMERRAEAIRRDLIAKGLSVAVVEAQGAQGVRLAFSKAPDRGPLEEVVRNYDASGTVRQQTPELWFYEPAAAELQHMRTSSVDQALEKIRNRIDAFGVSEPSISKQGTQRIVVQLPGLQDTQRAVELIGKTAQLDLKLVHSQPTMPGAQPPPGTQLLPLKKKDPKTGQFIDAGGYFVERRAQVSGDMLADARAVPDQANAQYYVLMRLDNRGKKIFERLTRENVGKSLAIVLDDVVFSAPVIQEPIPGGEARITGNFTPEEARDLAIVLREGALPAPVAIIENRAVGPSLGSDSIADGIRAALLGASLVVLFLLVYYRFSGLIANVALLLNLVIVVGILALPGLGATLTLPGIAGIILTLGMAVDANVLIFERIREELRLGKSVRAAVDAGFNRAFSAIMDSNVTTIIAAVVLFQFGTGPVKGFAVTLTIGIAVSMFTAIFVSKTIFETILRVRRVTKLSI</sequence>
<feature type="transmembrane region" description="Helical" evidence="9">
    <location>
        <begin position="352"/>
        <end position="371"/>
    </location>
</feature>
<keyword evidence="5 9" id="KW-0653">Protein transport</keyword>
<evidence type="ECO:0000313" key="13">
    <source>
        <dbReference type="EMBL" id="MBM3222796.1"/>
    </source>
</evidence>
<keyword evidence="2 9" id="KW-0813">Transport</keyword>
<evidence type="ECO:0000259" key="10">
    <source>
        <dbReference type="Pfam" id="PF02355"/>
    </source>
</evidence>
<dbReference type="Proteomes" id="UP000712673">
    <property type="component" value="Unassembled WGS sequence"/>
</dbReference>